<proteinExistence type="inferred from homology"/>
<dbReference type="EC" id="1.13.11.27" evidence="7"/>
<dbReference type="InterPro" id="IPR029068">
    <property type="entry name" value="Glyas_Bleomycin-R_OHBP_Dase"/>
</dbReference>
<dbReference type="InterPro" id="IPR004360">
    <property type="entry name" value="Glyas_Fos-R_dOase_dom"/>
</dbReference>
<keyword evidence="7" id="KW-0560">Oxidoreductase</keyword>
<evidence type="ECO:0000256" key="2">
    <source>
        <dbReference type="ARBA" id="ARBA00005877"/>
    </source>
</evidence>
<evidence type="ECO:0000256" key="4">
    <source>
        <dbReference type="ARBA" id="ARBA00022737"/>
    </source>
</evidence>
<dbReference type="GO" id="GO:0003868">
    <property type="term" value="F:4-hydroxyphenylpyruvate dioxygenase activity"/>
    <property type="evidence" value="ECO:0007669"/>
    <property type="project" value="UniProtKB-EC"/>
</dbReference>
<evidence type="ECO:0000256" key="1">
    <source>
        <dbReference type="ARBA" id="ARBA00001962"/>
    </source>
</evidence>
<organism evidence="7">
    <name type="scientific">hydrothermal vent metagenome</name>
    <dbReference type="NCBI Taxonomy" id="652676"/>
    <lineage>
        <taxon>unclassified sequences</taxon>
        <taxon>metagenomes</taxon>
        <taxon>ecological metagenomes</taxon>
    </lineage>
</organism>
<gene>
    <name evidence="7" type="ORF">MNBD_GAMMA10-3171</name>
</gene>
<keyword evidence="4" id="KW-0677">Repeat</keyword>
<feature type="domain" description="VOC" evidence="6">
    <location>
        <begin position="172"/>
        <end position="324"/>
    </location>
</feature>
<dbReference type="PROSITE" id="PS51819">
    <property type="entry name" value="VOC"/>
    <property type="match status" value="2"/>
</dbReference>
<protein>
    <submittedName>
        <fullName evidence="7">4-hydroxyphenylpyruvate dioxygenase</fullName>
        <ecNumber evidence="7">1.13.11.27</ecNumber>
    </submittedName>
</protein>
<dbReference type="InterPro" id="IPR041736">
    <property type="entry name" value="4OHPhenylPyrv_dOase_N"/>
</dbReference>
<dbReference type="SUPFAM" id="SSF54593">
    <property type="entry name" value="Glyoxalase/Bleomycin resistance protein/Dihydroxybiphenyl dioxygenase"/>
    <property type="match status" value="1"/>
</dbReference>
<dbReference type="AlphaFoldDB" id="A0A3B0Y2S1"/>
<keyword evidence="7" id="KW-0670">Pyruvate</keyword>
<keyword evidence="5" id="KW-0408">Iron</keyword>
<evidence type="ECO:0000256" key="3">
    <source>
        <dbReference type="ARBA" id="ARBA00022723"/>
    </source>
</evidence>
<name>A0A3B0Y2S1_9ZZZZ</name>
<dbReference type="PANTHER" id="PTHR11959">
    <property type="entry name" value="4-HYDROXYPHENYLPYRUVATE DIOXYGENASE"/>
    <property type="match status" value="1"/>
</dbReference>
<dbReference type="InterPro" id="IPR005956">
    <property type="entry name" value="4OHPhenylPyrv_dOase"/>
</dbReference>
<dbReference type="NCBIfam" id="TIGR01263">
    <property type="entry name" value="4HPPD"/>
    <property type="match status" value="1"/>
</dbReference>
<dbReference type="PANTHER" id="PTHR11959:SF1">
    <property type="entry name" value="4-HYDROXYPHENYLPYRUVATE DIOXYGENASE"/>
    <property type="match status" value="1"/>
</dbReference>
<feature type="domain" description="VOC" evidence="6">
    <location>
        <begin position="28"/>
        <end position="145"/>
    </location>
</feature>
<dbReference type="EMBL" id="UOFJ01000576">
    <property type="protein sequence ID" value="VAW71200.1"/>
    <property type="molecule type" value="Genomic_DNA"/>
</dbReference>
<dbReference type="GO" id="GO:0046872">
    <property type="term" value="F:metal ion binding"/>
    <property type="evidence" value="ECO:0007669"/>
    <property type="project" value="UniProtKB-KW"/>
</dbReference>
<keyword evidence="7" id="KW-0223">Dioxygenase</keyword>
<dbReference type="InterPro" id="IPR037523">
    <property type="entry name" value="VOC_core"/>
</dbReference>
<dbReference type="Gene3D" id="3.10.180.10">
    <property type="entry name" value="2,3-Dihydroxybiphenyl 1,2-Dioxygenase, domain 1"/>
    <property type="match status" value="2"/>
</dbReference>
<reference evidence="7" key="1">
    <citation type="submission" date="2018-06" db="EMBL/GenBank/DDBJ databases">
        <authorList>
            <person name="Zhirakovskaya E."/>
        </authorList>
    </citation>
    <scope>NUCLEOTIDE SEQUENCE</scope>
</reference>
<comment type="similarity">
    <text evidence="2">Belongs to the 4HPPD family.</text>
</comment>
<evidence type="ECO:0000256" key="5">
    <source>
        <dbReference type="ARBA" id="ARBA00023004"/>
    </source>
</evidence>
<evidence type="ECO:0000313" key="7">
    <source>
        <dbReference type="EMBL" id="VAW71200.1"/>
    </source>
</evidence>
<accession>A0A3B0Y2S1</accession>
<dbReference type="FunFam" id="3.10.180.10:FF:000007">
    <property type="entry name" value="4-hydroxyphenylpyruvate dioxygenase"/>
    <property type="match status" value="1"/>
</dbReference>
<dbReference type="Pfam" id="PF00903">
    <property type="entry name" value="Glyoxalase"/>
    <property type="match status" value="1"/>
</dbReference>
<dbReference type="PIRSF" id="PIRSF009283">
    <property type="entry name" value="HPP_dOase"/>
    <property type="match status" value="1"/>
</dbReference>
<dbReference type="CDD" id="cd07250">
    <property type="entry name" value="HPPD_C_like"/>
    <property type="match status" value="1"/>
</dbReference>
<comment type="cofactor">
    <cofactor evidence="1">
        <name>Fe cation</name>
        <dbReference type="ChEBI" id="CHEBI:24875"/>
    </cofactor>
</comment>
<dbReference type="CDD" id="cd08342">
    <property type="entry name" value="HPPD_N_like"/>
    <property type="match status" value="1"/>
</dbReference>
<evidence type="ECO:0000259" key="6">
    <source>
        <dbReference type="PROSITE" id="PS51819"/>
    </source>
</evidence>
<dbReference type="InterPro" id="IPR041735">
    <property type="entry name" value="4OHPhenylPyrv_dOase_C"/>
</dbReference>
<sequence length="366" mass="41430">MGPVMPTSKEKIANNKASAIDNPMGTDGFEFIEYAAENTQQLTALFQKLGFKLTAHHRSKHVELYTQGDTHFLINHEPDSFAQQFARKHGPCVCAFALRVRDAAFAYERALSLGAKAFHGEPGPMELNIPAIQGIGGSVLYLVDRYGENSIYDVDFVALQDNSPEVNPAIKKIDHLTHNVHQGRMDYWADFYINLFNFRQIRYFDIKGLKTGLHSRALVSPCGKIRIPINESSDNQSQIAEYLRQYHGEGVQHIALETEDIYATVEQFAKNGIRFLPVPDTYYEMIADRLPGHNEDVMRMQQDKILIDGTVDEDSKLLLQIFTENVIGPVFFEIIQRKGNEGFGEGNFQALFESIELEQIKRGVLK</sequence>
<dbReference type="Pfam" id="PF14696">
    <property type="entry name" value="Glyoxalase_5"/>
    <property type="match status" value="1"/>
</dbReference>
<keyword evidence="3" id="KW-0479">Metal-binding</keyword>
<dbReference type="GO" id="GO:0006572">
    <property type="term" value="P:L-tyrosine catabolic process"/>
    <property type="evidence" value="ECO:0007669"/>
    <property type="project" value="TreeGrafter"/>
</dbReference>